<name>A0A177SYN6_9BASI</name>
<dbReference type="PANTHER" id="PTHR39474">
    <property type="entry name" value="UNNAMED PRODUCT"/>
    <property type="match status" value="1"/>
</dbReference>
<feature type="compositionally biased region" description="Basic and acidic residues" evidence="1">
    <location>
        <begin position="128"/>
        <end position="140"/>
    </location>
</feature>
<dbReference type="EMBL" id="CAJHJG010005004">
    <property type="protein sequence ID" value="CAD6946782.1"/>
    <property type="molecule type" value="Genomic_DNA"/>
</dbReference>
<dbReference type="AlphaFoldDB" id="A0A177SYN6"/>
<accession>A0A177SYN6</accession>
<comment type="caution">
    <text evidence="3">The sequence shown here is derived from an EMBL/GenBank/DDBJ whole genome shotgun (WGS) entry which is preliminary data.</text>
</comment>
<evidence type="ECO:0000313" key="3">
    <source>
        <dbReference type="EMBL" id="KAE8236679.1"/>
    </source>
</evidence>
<dbReference type="Proteomes" id="UP000077671">
    <property type="component" value="Unassembled WGS sequence"/>
</dbReference>
<organism evidence="3 4">
    <name type="scientific">Tilletia caries</name>
    <name type="common">wheat bunt fungus</name>
    <dbReference type="NCBI Taxonomy" id="13290"/>
    <lineage>
        <taxon>Eukaryota</taxon>
        <taxon>Fungi</taxon>
        <taxon>Dikarya</taxon>
        <taxon>Basidiomycota</taxon>
        <taxon>Ustilaginomycotina</taxon>
        <taxon>Exobasidiomycetes</taxon>
        <taxon>Tilletiales</taxon>
        <taxon>Tilletiaceae</taxon>
        <taxon>Tilletia</taxon>
    </lineage>
</organism>
<reference evidence="2" key="3">
    <citation type="submission" date="2020-10" db="EMBL/GenBank/DDBJ databases">
        <authorList>
            <person name="Sedaghatjoo S."/>
        </authorList>
    </citation>
    <scope>NUCLEOTIDE SEQUENCE</scope>
    <source>
        <strain evidence="2">AZH3</strain>
    </source>
</reference>
<proteinExistence type="predicted"/>
<evidence type="ECO:0000313" key="5">
    <source>
        <dbReference type="Proteomes" id="UP000836402"/>
    </source>
</evidence>
<feature type="region of interest" description="Disordered" evidence="1">
    <location>
        <begin position="119"/>
        <end position="140"/>
    </location>
</feature>
<keyword evidence="5" id="KW-1185">Reference proteome</keyword>
<evidence type="ECO:0000256" key="1">
    <source>
        <dbReference type="SAM" id="MobiDB-lite"/>
    </source>
</evidence>
<dbReference type="Proteomes" id="UP000836402">
    <property type="component" value="Unassembled WGS sequence"/>
</dbReference>
<evidence type="ECO:0000313" key="2">
    <source>
        <dbReference type="EMBL" id="CAD6946782.1"/>
    </source>
</evidence>
<sequence>MSAVTVFPPPYLVPDTNEVEKKQPQQPQQEEEEKEGPKIMGALPAPSDVDVDGSARQTGDAATATPRLNLASDSDSSTVKFDALGPLVVNSDGTLSRIHNWSSMAESERERTLRVLGKRNQSRIAGLRAKEEEGEKEGEQ</sequence>
<dbReference type="PANTHER" id="PTHR39474:SF1">
    <property type="entry name" value="FUNGAL SPECIFIC TRANSCRIPTION FACTOR"/>
    <property type="match status" value="1"/>
</dbReference>
<protein>
    <submittedName>
        <fullName evidence="3">Uncharacterized protein</fullName>
    </submittedName>
</protein>
<dbReference type="EMBL" id="LWDD02003636">
    <property type="protein sequence ID" value="KAE8236679.1"/>
    <property type="molecule type" value="Genomic_DNA"/>
</dbReference>
<gene>
    <name evidence="3" type="ORF">A4X03_0g9362</name>
    <name evidence="2" type="ORF">JKIAZH3_G1912</name>
</gene>
<feature type="region of interest" description="Disordered" evidence="1">
    <location>
        <begin position="1"/>
        <end position="76"/>
    </location>
</feature>
<evidence type="ECO:0000313" key="4">
    <source>
        <dbReference type="Proteomes" id="UP000077671"/>
    </source>
</evidence>
<reference evidence="3" key="1">
    <citation type="submission" date="2016-04" db="EMBL/GenBank/DDBJ databases">
        <authorList>
            <person name="Nguyen H.D."/>
            <person name="Kesanakurti P."/>
            <person name="Cullis J."/>
            <person name="Levesque C.A."/>
            <person name="Hambleton S."/>
        </authorList>
    </citation>
    <scope>NUCLEOTIDE SEQUENCE</scope>
    <source>
        <strain evidence="3">DAOMC 238032</strain>
    </source>
</reference>
<reference evidence="3" key="2">
    <citation type="journal article" date="2019" name="IMA Fungus">
        <title>Genome sequencing and comparison of five Tilletia species to identify candidate genes for the detection of regulated species infecting wheat.</title>
        <authorList>
            <person name="Nguyen H.D.T."/>
            <person name="Sultana T."/>
            <person name="Kesanakurti P."/>
            <person name="Hambleton S."/>
        </authorList>
    </citation>
    <scope>NUCLEOTIDE SEQUENCE</scope>
    <source>
        <strain evidence="3">DAOMC 238032</strain>
    </source>
</reference>